<name>A0A2T2XD14_9FIRM</name>
<comment type="similarity">
    <text evidence="1">Belongs to the bacterial solute-binding protein 5 family.</text>
</comment>
<feature type="chain" id="PRO_5038446533" description="Solute-binding protein family 5 domain-containing protein" evidence="4">
    <location>
        <begin position="22"/>
        <end position="529"/>
    </location>
</feature>
<evidence type="ECO:0000313" key="7">
    <source>
        <dbReference type="Proteomes" id="UP000242972"/>
    </source>
</evidence>
<proteinExistence type="inferred from homology"/>
<dbReference type="Gene3D" id="3.10.105.10">
    <property type="entry name" value="Dipeptide-binding Protein, Domain 3"/>
    <property type="match status" value="1"/>
</dbReference>
<reference evidence="6 7" key="1">
    <citation type="journal article" date="2014" name="BMC Genomics">
        <title>Comparison of environmental and isolate Sulfobacillus genomes reveals diverse carbon, sulfur, nitrogen, and hydrogen metabolisms.</title>
        <authorList>
            <person name="Justice N.B."/>
            <person name="Norman A."/>
            <person name="Brown C.T."/>
            <person name="Singh A."/>
            <person name="Thomas B.C."/>
            <person name="Banfield J.F."/>
        </authorList>
    </citation>
    <scope>NUCLEOTIDE SEQUENCE [LARGE SCALE GENOMIC DNA]</scope>
    <source>
        <strain evidence="6">AMDSBA4</strain>
    </source>
</reference>
<gene>
    <name evidence="6" type="ORF">C7B46_14550</name>
</gene>
<comment type="caution">
    <text evidence="6">The sequence shown here is derived from an EMBL/GenBank/DDBJ whole genome shotgun (WGS) entry which is preliminary data.</text>
</comment>
<evidence type="ECO:0000256" key="3">
    <source>
        <dbReference type="ARBA" id="ARBA00022729"/>
    </source>
</evidence>
<dbReference type="AlphaFoldDB" id="A0A2T2XD14"/>
<organism evidence="6 7">
    <name type="scientific">Sulfobacillus benefaciens</name>
    <dbReference type="NCBI Taxonomy" id="453960"/>
    <lineage>
        <taxon>Bacteria</taxon>
        <taxon>Bacillati</taxon>
        <taxon>Bacillota</taxon>
        <taxon>Clostridia</taxon>
        <taxon>Eubacteriales</taxon>
        <taxon>Clostridiales Family XVII. Incertae Sedis</taxon>
        <taxon>Sulfobacillus</taxon>
    </lineage>
</organism>
<feature type="domain" description="Solute-binding protein family 5" evidence="5">
    <location>
        <begin position="87"/>
        <end position="446"/>
    </location>
</feature>
<dbReference type="GO" id="GO:0042597">
    <property type="term" value="C:periplasmic space"/>
    <property type="evidence" value="ECO:0007669"/>
    <property type="project" value="UniProtKB-ARBA"/>
</dbReference>
<dbReference type="GO" id="GO:1904680">
    <property type="term" value="F:peptide transmembrane transporter activity"/>
    <property type="evidence" value="ECO:0007669"/>
    <property type="project" value="TreeGrafter"/>
</dbReference>
<dbReference type="Pfam" id="PF00496">
    <property type="entry name" value="SBP_bac_5"/>
    <property type="match status" value="1"/>
</dbReference>
<evidence type="ECO:0000256" key="2">
    <source>
        <dbReference type="ARBA" id="ARBA00022448"/>
    </source>
</evidence>
<feature type="signal peptide" evidence="4">
    <location>
        <begin position="1"/>
        <end position="21"/>
    </location>
</feature>
<dbReference type="PANTHER" id="PTHR30290">
    <property type="entry name" value="PERIPLASMIC BINDING COMPONENT OF ABC TRANSPORTER"/>
    <property type="match status" value="1"/>
</dbReference>
<evidence type="ECO:0000256" key="1">
    <source>
        <dbReference type="ARBA" id="ARBA00005695"/>
    </source>
</evidence>
<evidence type="ECO:0000259" key="5">
    <source>
        <dbReference type="Pfam" id="PF00496"/>
    </source>
</evidence>
<keyword evidence="3 4" id="KW-0732">Signal</keyword>
<dbReference type="EMBL" id="PXYW01000043">
    <property type="protein sequence ID" value="PSR32380.1"/>
    <property type="molecule type" value="Genomic_DNA"/>
</dbReference>
<dbReference type="Gene3D" id="3.40.190.10">
    <property type="entry name" value="Periplasmic binding protein-like II"/>
    <property type="match status" value="1"/>
</dbReference>
<protein>
    <recommendedName>
        <fullName evidence="5">Solute-binding protein family 5 domain-containing protein</fullName>
    </recommendedName>
</protein>
<dbReference type="Proteomes" id="UP000242972">
    <property type="component" value="Unassembled WGS sequence"/>
</dbReference>
<dbReference type="InterPro" id="IPR000914">
    <property type="entry name" value="SBP_5_dom"/>
</dbReference>
<dbReference type="PIRSF" id="PIRSF002741">
    <property type="entry name" value="MppA"/>
    <property type="match status" value="1"/>
</dbReference>
<dbReference type="PROSITE" id="PS51257">
    <property type="entry name" value="PROKAR_LIPOPROTEIN"/>
    <property type="match status" value="1"/>
</dbReference>
<dbReference type="GO" id="GO:0043190">
    <property type="term" value="C:ATP-binding cassette (ABC) transporter complex"/>
    <property type="evidence" value="ECO:0007669"/>
    <property type="project" value="InterPro"/>
</dbReference>
<dbReference type="InterPro" id="IPR030678">
    <property type="entry name" value="Peptide/Ni-bd"/>
</dbReference>
<sequence length="529" mass="58385">MSYKRWLVLSAALLLPLSLSACGTNASQGSTTTALAITSKPHVGGTLTIGMKGDALTLDPMLTTDEYSKPVESLLYNSLVKLGPNQQVEPDLASQWQVSSNGLVYTFHLRSNVAFHQGGTMTAADVVYSFHRLMSPQLASPWASFFQTVKTVQALNNTTVQVTLSQPDAAFLPVVASFFVVMNPTFVEQHQGNLQRVEDGTGPYMLSQWIPNESITLVRNPHYFIHGEPYFQKIVFQIIPSTTARIAALQSGEIQFAEFSDPKHFSQLETMADSHTIVAQRYLSSDYNMFGFNTQWGPFRHQKVRLAFSYAINREAILASAGFNQGQVTGILTPALSRWAIPTSDYPSYTQNLATAKRLLKEAGYPHGFSFNIMAPPTLPMDEASAVVIANELQAIGVTAHVIPTEWGTYVNNWVKRNFESFTGLNSDWTDPDLAMYAALHTGGSTNAFQFSNEQVNQLLQEGQATQGFSQRYQIYSQLQKLVVQQSPMLFTFAGYDLFGMSPKVEGYVHVPGDPFATLAAAWFAQSKS</sequence>
<evidence type="ECO:0000313" key="6">
    <source>
        <dbReference type="EMBL" id="PSR32380.1"/>
    </source>
</evidence>
<dbReference type="Gene3D" id="3.90.76.10">
    <property type="entry name" value="Dipeptide-binding Protein, Domain 1"/>
    <property type="match status" value="1"/>
</dbReference>
<dbReference type="GO" id="GO:0015833">
    <property type="term" value="P:peptide transport"/>
    <property type="evidence" value="ECO:0007669"/>
    <property type="project" value="TreeGrafter"/>
</dbReference>
<keyword evidence="2" id="KW-0813">Transport</keyword>
<dbReference type="InterPro" id="IPR039424">
    <property type="entry name" value="SBP_5"/>
</dbReference>
<accession>A0A2T2XD14</accession>
<dbReference type="SUPFAM" id="SSF53850">
    <property type="entry name" value="Periplasmic binding protein-like II"/>
    <property type="match status" value="1"/>
</dbReference>
<dbReference type="PANTHER" id="PTHR30290:SF9">
    <property type="entry name" value="OLIGOPEPTIDE-BINDING PROTEIN APPA"/>
    <property type="match status" value="1"/>
</dbReference>
<evidence type="ECO:0000256" key="4">
    <source>
        <dbReference type="SAM" id="SignalP"/>
    </source>
</evidence>